<name>A0A6J5LND8_9CAUD</name>
<proteinExistence type="predicted"/>
<reference evidence="2" key="1">
    <citation type="submission" date="2020-04" db="EMBL/GenBank/DDBJ databases">
        <authorList>
            <person name="Chiriac C."/>
            <person name="Salcher M."/>
            <person name="Ghai R."/>
            <person name="Kavagutti S V."/>
        </authorList>
    </citation>
    <scope>NUCLEOTIDE SEQUENCE</scope>
</reference>
<dbReference type="InterPro" id="IPR004843">
    <property type="entry name" value="Calcineurin-like_PHP"/>
</dbReference>
<protein>
    <submittedName>
        <fullName evidence="2">Calcineurin-like phosphoesterase domain, ApaH type</fullName>
    </submittedName>
</protein>
<dbReference type="PANTHER" id="PTHR37844">
    <property type="entry name" value="SER/THR PROTEIN PHOSPHATASE SUPERFAMILY (AFU_ORTHOLOGUE AFUA_1G14840)"/>
    <property type="match status" value="1"/>
</dbReference>
<gene>
    <name evidence="2" type="ORF">UFOVP273_59</name>
</gene>
<evidence type="ECO:0000259" key="1">
    <source>
        <dbReference type="Pfam" id="PF00149"/>
    </source>
</evidence>
<dbReference type="GO" id="GO:0016787">
    <property type="term" value="F:hydrolase activity"/>
    <property type="evidence" value="ECO:0007669"/>
    <property type="project" value="InterPro"/>
</dbReference>
<dbReference type="InterPro" id="IPR029052">
    <property type="entry name" value="Metallo-depent_PP-like"/>
</dbReference>
<dbReference type="PANTHER" id="PTHR37844:SF2">
    <property type="entry name" value="SER_THR PROTEIN PHOSPHATASE SUPERFAMILY (AFU_ORTHOLOGUE AFUA_1G14840)"/>
    <property type="match status" value="1"/>
</dbReference>
<accession>A0A6J5LND8</accession>
<dbReference type="EMBL" id="LR796284">
    <property type="protein sequence ID" value="CAB4134426.1"/>
    <property type="molecule type" value="Genomic_DNA"/>
</dbReference>
<dbReference type="SUPFAM" id="SSF56300">
    <property type="entry name" value="Metallo-dependent phosphatases"/>
    <property type="match status" value="1"/>
</dbReference>
<feature type="domain" description="Calcineurin-like phosphoesterase" evidence="1">
    <location>
        <begin position="1"/>
        <end position="252"/>
    </location>
</feature>
<sequence length="287" mass="32596">MKIDICSDLHLEFGNVDLKVFDNPENHQVLVLGGDITLANAFKTEETSPRSARIARDTRALFAHVNDRYDAVIYLMGNHEHYHGNFATSEKILREELTDAFNNVYFLEKEWVTIPDKEFGGIVTFVGGTLWTNFDSGNEHLMRRAEYMMNDYASRNSARDVVKEDGSVASGYLKANDTYEDHGKMFDTIAAVAGSIPDGRVVVCTHHAPTTKSLRPDEWPDAEIHNFYHSDLDRFIENNPSIKLWTHGHTHAQYEHIIGNAIVACNPRGYIGHQRIADHFALKTYEI</sequence>
<evidence type="ECO:0000313" key="2">
    <source>
        <dbReference type="EMBL" id="CAB4134426.1"/>
    </source>
</evidence>
<organism evidence="2">
    <name type="scientific">uncultured Caudovirales phage</name>
    <dbReference type="NCBI Taxonomy" id="2100421"/>
    <lineage>
        <taxon>Viruses</taxon>
        <taxon>Duplodnaviria</taxon>
        <taxon>Heunggongvirae</taxon>
        <taxon>Uroviricota</taxon>
        <taxon>Caudoviricetes</taxon>
        <taxon>Peduoviridae</taxon>
        <taxon>Maltschvirus</taxon>
        <taxon>Maltschvirus maltsch</taxon>
    </lineage>
</organism>
<dbReference type="Gene3D" id="3.60.21.10">
    <property type="match status" value="1"/>
</dbReference>
<dbReference type="Pfam" id="PF00149">
    <property type="entry name" value="Metallophos"/>
    <property type="match status" value="1"/>
</dbReference>